<feature type="compositionally biased region" description="Polar residues" evidence="11">
    <location>
        <begin position="790"/>
        <end position="799"/>
    </location>
</feature>
<protein>
    <recommendedName>
        <fullName evidence="10">NEDD4-binding protein 1</fullName>
    </recommendedName>
</protein>
<dbReference type="PANTHER" id="PTHR12876">
    <property type="entry name" value="N4BP1-RELATED"/>
    <property type="match status" value="1"/>
</dbReference>
<dbReference type="Pfam" id="PF23053">
    <property type="entry name" value="UBA_N4BP1"/>
    <property type="match status" value="1"/>
</dbReference>
<evidence type="ECO:0000259" key="12">
    <source>
        <dbReference type="Pfam" id="PF11977"/>
    </source>
</evidence>
<feature type="compositionally biased region" description="Low complexity" evidence="11">
    <location>
        <begin position="399"/>
        <end position="412"/>
    </location>
</feature>
<evidence type="ECO:0000313" key="18">
    <source>
        <dbReference type="Proteomes" id="UP000264840"/>
    </source>
</evidence>
<feature type="domain" description="N4BP1 first type I KH-domain" evidence="13">
    <location>
        <begin position="41"/>
        <end position="112"/>
    </location>
</feature>
<evidence type="ECO:0000256" key="9">
    <source>
        <dbReference type="ARBA" id="ARBA00038274"/>
    </source>
</evidence>
<dbReference type="Gene3D" id="3.40.50.11980">
    <property type="match status" value="1"/>
</dbReference>
<dbReference type="InterPro" id="IPR036612">
    <property type="entry name" value="KH_dom_type_1_sf"/>
</dbReference>
<dbReference type="SUPFAM" id="SSF54791">
    <property type="entry name" value="Eukaryotic type KH-domain (KH-domain type I)"/>
    <property type="match status" value="1"/>
</dbReference>
<organism evidence="17 18">
    <name type="scientific">Haplochromis burtoni</name>
    <name type="common">Burton's mouthbrooder</name>
    <name type="synonym">Chromis burtoni</name>
    <dbReference type="NCBI Taxonomy" id="8153"/>
    <lineage>
        <taxon>Eukaryota</taxon>
        <taxon>Metazoa</taxon>
        <taxon>Chordata</taxon>
        <taxon>Craniata</taxon>
        <taxon>Vertebrata</taxon>
        <taxon>Euteleostomi</taxon>
        <taxon>Actinopterygii</taxon>
        <taxon>Neopterygii</taxon>
        <taxon>Teleostei</taxon>
        <taxon>Neoteleostei</taxon>
        <taxon>Acanthomorphata</taxon>
        <taxon>Ovalentaria</taxon>
        <taxon>Cichlomorphae</taxon>
        <taxon>Cichliformes</taxon>
        <taxon>Cichlidae</taxon>
        <taxon>African cichlids</taxon>
        <taxon>Pseudocrenilabrinae</taxon>
        <taxon>Haplochromini</taxon>
        <taxon>Haplochromis</taxon>
    </lineage>
</organism>
<dbReference type="GO" id="GO:0016605">
    <property type="term" value="C:PML body"/>
    <property type="evidence" value="ECO:0007669"/>
    <property type="project" value="UniProtKB-SubCell"/>
</dbReference>
<sequence length="873" mass="98183">MSTTRPLLGMRRVTELTCPEQPGSRLPASAGKQQQESPTVDEFTVLEDKEDELKCAKPRVEQVFKVAFTIIGLLDHTGQSHGNKTLRQIWLQLRGNREDVSKAKEYVRGLCDPELQKEERYPVDMHCIFAGARGLFLDRLIRDTSAEVLVQEPGCLRLLGRAEPVVMAQSRVQQFVALFQEKRSLPCDTEPTVKRAFKSFVEERDDKYTMELLLLPSALKEELLGLSHPLTVDQDRSQSSTPVTELSNRILDTSFEDKPAGGIGLGPEAVLHNSNRPTHKRRSSGSETRDTKRQYSLERREESPERARERERQRDREGRGGDSAEGVSDEGEAVSPETNLRCLVNFFRTMGYQQEVVERVVKATGQTEDTFLVLEKIVEETKRCEESLKGGEKERRLNSVRTSDARSSSSSVSTASCFREELELSRLSADPGRSKENIKPNQYGSSSNGLGHRRQCSGSETSTQQAITIKRSSSAQGGAGNYEVITIDDDEDIIPTDTKAADRMDYLSRGGTQTLGGSVKVETVTALRSTPQWLTPIARPSASSYQTISHTGFHGAAARTPPTNDPPAPPVTGLARFHQSLRTPYKLNLPNEPGRPDLRHIIIDGSNVAMAHGLHRFFSCRGIALAVETFWKRGHREITVFVPQWRQKRDRLTTEQHFLNQLEDLRLLSFTPSREVCGQRISSHDDRFMLHLAEKTDGIIVTNDNLRDFVDTSDTWRRIIRESRLLQFTFVEDHFMIPDDPLGKNGPHLDIFLRKDSWSPGTPPPLRPPDLRPPSQQQPVYVQAVHSAPRTPTSLTAHTTAHWPHSGPPEWHPPRRSPSPSPSPPPQRSPGETSELKRKLYDIFPDQKQRIDRILSDNPYMRDLNALSGLLLG</sequence>
<evidence type="ECO:0000256" key="7">
    <source>
        <dbReference type="ARBA" id="ARBA00022884"/>
    </source>
</evidence>
<feature type="region of interest" description="Disordered" evidence="11">
    <location>
        <begin position="254"/>
        <end position="335"/>
    </location>
</feature>
<feature type="compositionally biased region" description="Polar residues" evidence="11">
    <location>
        <begin position="439"/>
        <end position="449"/>
    </location>
</feature>
<dbReference type="GO" id="GO:0004518">
    <property type="term" value="F:nuclease activity"/>
    <property type="evidence" value="ECO:0007669"/>
    <property type="project" value="UniProtKB-KW"/>
</dbReference>
<dbReference type="GO" id="GO:0045087">
    <property type="term" value="P:innate immune response"/>
    <property type="evidence" value="ECO:0007669"/>
    <property type="project" value="UniProtKB-KW"/>
</dbReference>
<evidence type="ECO:0000259" key="13">
    <source>
        <dbReference type="Pfam" id="PF23050"/>
    </source>
</evidence>
<evidence type="ECO:0000256" key="5">
    <source>
        <dbReference type="ARBA" id="ARBA00022801"/>
    </source>
</evidence>
<dbReference type="GO" id="GO:0031397">
    <property type="term" value="P:negative regulation of protein ubiquitination"/>
    <property type="evidence" value="ECO:0007669"/>
    <property type="project" value="TreeGrafter"/>
</dbReference>
<keyword evidence="6" id="KW-0391">Immunity</keyword>
<dbReference type="InterPro" id="IPR021869">
    <property type="entry name" value="RNase_Zc3h12_NYN"/>
</dbReference>
<evidence type="ECO:0000256" key="11">
    <source>
        <dbReference type="SAM" id="MobiDB-lite"/>
    </source>
</evidence>
<dbReference type="PANTHER" id="PTHR12876:SF26">
    <property type="entry name" value="NEDD4-BINDING PROTEIN 1"/>
    <property type="match status" value="1"/>
</dbReference>
<name>A0A3Q2WEL4_HAPBU</name>
<evidence type="ECO:0000256" key="3">
    <source>
        <dbReference type="ARBA" id="ARBA00022588"/>
    </source>
</evidence>
<keyword evidence="8" id="KW-0539">Nucleus</keyword>
<dbReference type="FunFam" id="3.40.50.11980:FF:000001">
    <property type="entry name" value="ZC3H12A isoform 1"/>
    <property type="match status" value="1"/>
</dbReference>
<comment type="subcellular location">
    <subcellularLocation>
        <location evidence="1">Nucleus</location>
        <location evidence="1">PML body</location>
    </subcellularLocation>
    <subcellularLocation>
        <location evidence="2">Nucleus</location>
        <location evidence="2">Nucleolus</location>
    </subcellularLocation>
</comment>
<feature type="region of interest" description="Disordered" evidence="11">
    <location>
        <begin position="383"/>
        <end position="412"/>
    </location>
</feature>
<feature type="region of interest" description="Disordered" evidence="11">
    <location>
        <begin position="754"/>
        <end position="839"/>
    </location>
</feature>
<feature type="domain" description="N4BP1 UBA-like" evidence="15">
    <location>
        <begin position="342"/>
        <end position="380"/>
    </location>
</feature>
<keyword evidence="7" id="KW-0694">RNA-binding</keyword>
<dbReference type="GO" id="GO:0016787">
    <property type="term" value="F:hydrolase activity"/>
    <property type="evidence" value="ECO:0007669"/>
    <property type="project" value="UniProtKB-KW"/>
</dbReference>
<dbReference type="Pfam" id="PF11977">
    <property type="entry name" value="RNase_Zc3h12a"/>
    <property type="match status" value="1"/>
</dbReference>
<evidence type="ECO:0000256" key="10">
    <source>
        <dbReference type="ARBA" id="ARBA00039336"/>
    </source>
</evidence>
<evidence type="ECO:0000256" key="1">
    <source>
        <dbReference type="ARBA" id="ARBA00004322"/>
    </source>
</evidence>
<dbReference type="InterPro" id="IPR056578">
    <property type="entry name" value="UBA_N4BP1_C"/>
</dbReference>
<proteinExistence type="inferred from homology"/>
<dbReference type="STRING" id="8153.ENSHBUP00000023781"/>
<accession>A0A3Q2WEL4</accession>
<feature type="domain" description="N4BP1 C-terminal UBA" evidence="16">
    <location>
        <begin position="827"/>
        <end position="872"/>
    </location>
</feature>
<feature type="compositionally biased region" description="Basic and acidic residues" evidence="11">
    <location>
        <begin position="383"/>
        <end position="397"/>
    </location>
</feature>
<keyword evidence="18" id="KW-1185">Reference proteome</keyword>
<dbReference type="Proteomes" id="UP000264840">
    <property type="component" value="Unplaced"/>
</dbReference>
<feature type="domain" description="RNase NYN" evidence="12">
    <location>
        <begin position="598"/>
        <end position="750"/>
    </location>
</feature>
<evidence type="ECO:0000259" key="14">
    <source>
        <dbReference type="Pfam" id="PF23052"/>
    </source>
</evidence>
<evidence type="ECO:0000256" key="6">
    <source>
        <dbReference type="ARBA" id="ARBA00022859"/>
    </source>
</evidence>
<dbReference type="InterPro" id="IPR051101">
    <property type="entry name" value="ZC3H12/N4BP1_RNase_Reg"/>
</dbReference>
<evidence type="ECO:0000256" key="8">
    <source>
        <dbReference type="ARBA" id="ARBA00023242"/>
    </source>
</evidence>
<evidence type="ECO:0000256" key="4">
    <source>
        <dbReference type="ARBA" id="ARBA00022722"/>
    </source>
</evidence>
<keyword evidence="3" id="KW-0399">Innate immunity</keyword>
<feature type="domain" description="N4BP1 second type I KH-domain" evidence="14">
    <location>
        <begin position="113"/>
        <end position="227"/>
    </location>
</feature>
<feature type="compositionally biased region" description="Polar residues" evidence="11">
    <location>
        <begin position="456"/>
        <end position="476"/>
    </location>
</feature>
<dbReference type="InterPro" id="IPR056631">
    <property type="entry name" value="UBA_N4BP1"/>
</dbReference>
<dbReference type="OMA" id="ICHKRRS"/>
<dbReference type="GO" id="GO:0003723">
    <property type="term" value="F:RNA binding"/>
    <property type="evidence" value="ECO:0007669"/>
    <property type="project" value="UniProtKB-KW"/>
</dbReference>
<dbReference type="InterPro" id="IPR056630">
    <property type="entry name" value="KH_N4BP1_2nd"/>
</dbReference>
<keyword evidence="4" id="KW-0540">Nuclease</keyword>
<feature type="region of interest" description="Disordered" evidence="11">
    <location>
        <begin position="426"/>
        <end position="478"/>
    </location>
</feature>
<dbReference type="Pfam" id="PF23052">
    <property type="entry name" value="KH_N4BP1_2nd"/>
    <property type="match status" value="1"/>
</dbReference>
<evidence type="ECO:0000313" key="17">
    <source>
        <dbReference type="Ensembl" id="ENSHBUP00000023781.1"/>
    </source>
</evidence>
<feature type="compositionally biased region" description="Basic and acidic residues" evidence="11">
    <location>
        <begin position="287"/>
        <end position="322"/>
    </location>
</feature>
<feature type="region of interest" description="Disordered" evidence="11">
    <location>
        <begin position="1"/>
        <end position="40"/>
    </location>
</feature>
<keyword evidence="5" id="KW-0378">Hydrolase</keyword>
<dbReference type="AlphaFoldDB" id="A0A3Q2WEL4"/>
<comment type="similarity">
    <text evidence="9">Belongs to the N4BP1 family.</text>
</comment>
<evidence type="ECO:0000259" key="16">
    <source>
        <dbReference type="Pfam" id="PF23054"/>
    </source>
</evidence>
<dbReference type="Pfam" id="PF23050">
    <property type="entry name" value="KH_N4BP1_1st"/>
    <property type="match status" value="1"/>
</dbReference>
<dbReference type="Pfam" id="PF23054">
    <property type="entry name" value="UBA_N4BP1_C"/>
    <property type="match status" value="1"/>
</dbReference>
<reference evidence="17" key="2">
    <citation type="submission" date="2025-09" db="UniProtKB">
        <authorList>
            <consortium name="Ensembl"/>
        </authorList>
    </citation>
    <scope>IDENTIFICATION</scope>
</reference>
<reference evidence="17" key="1">
    <citation type="submission" date="2025-08" db="UniProtKB">
        <authorList>
            <consortium name="Ensembl"/>
        </authorList>
    </citation>
    <scope>IDENTIFICATION</scope>
</reference>
<feature type="compositionally biased region" description="Pro residues" evidence="11">
    <location>
        <begin position="761"/>
        <end position="772"/>
    </location>
</feature>
<dbReference type="GeneTree" id="ENSGT00940000158682"/>
<evidence type="ECO:0000259" key="15">
    <source>
        <dbReference type="Pfam" id="PF23053"/>
    </source>
</evidence>
<feature type="compositionally biased region" description="Pro residues" evidence="11">
    <location>
        <begin position="806"/>
        <end position="828"/>
    </location>
</feature>
<dbReference type="CDD" id="cd09032">
    <property type="entry name" value="KH-I_N4BP1_like_rpt1"/>
    <property type="match status" value="1"/>
</dbReference>
<evidence type="ECO:0000256" key="2">
    <source>
        <dbReference type="ARBA" id="ARBA00004604"/>
    </source>
</evidence>
<dbReference type="Ensembl" id="ENSHBUT00000010244.1">
    <property type="protein sequence ID" value="ENSHBUP00000023781.1"/>
    <property type="gene ID" value="ENSHBUG00000004798.1"/>
</dbReference>
<dbReference type="InterPro" id="IPR056629">
    <property type="entry name" value="KH_N4BP1_1st"/>
</dbReference>
<dbReference type="CDD" id="cd18728">
    <property type="entry name" value="PIN_N4BP1-like"/>
    <property type="match status" value="1"/>
</dbReference>
<dbReference type="GO" id="GO:0032435">
    <property type="term" value="P:negative regulation of proteasomal ubiquitin-dependent protein catabolic process"/>
    <property type="evidence" value="ECO:0007669"/>
    <property type="project" value="TreeGrafter"/>
</dbReference>
<dbReference type="GO" id="GO:0005730">
    <property type="term" value="C:nucleolus"/>
    <property type="evidence" value="ECO:0007669"/>
    <property type="project" value="UniProtKB-SubCell"/>
</dbReference>